<keyword evidence="3 9" id="KW-0547">Nucleotide-binding</keyword>
<dbReference type="PANTHER" id="PTHR21231">
    <property type="entry name" value="XPA-BINDING PROTEIN 1-RELATED"/>
    <property type="match status" value="1"/>
</dbReference>
<dbReference type="InterPro" id="IPR004130">
    <property type="entry name" value="Gpn"/>
</dbReference>
<comment type="similarity">
    <text evidence="1 9">Belongs to the GPN-loop GTPase family.</text>
</comment>
<keyword evidence="7" id="KW-0539">Nucleus</keyword>
<dbReference type="EMBL" id="NEVH01006723">
    <property type="protein sequence ID" value="PNF37073.1"/>
    <property type="molecule type" value="Genomic_DNA"/>
</dbReference>
<dbReference type="InterPro" id="IPR030230">
    <property type="entry name" value="Gpn1/Npa3/XAB1"/>
</dbReference>
<dbReference type="GO" id="GO:0005737">
    <property type="term" value="C:cytoplasm"/>
    <property type="evidence" value="ECO:0007669"/>
    <property type="project" value="UniProtKB-SubCell"/>
</dbReference>
<dbReference type="CDD" id="cd17870">
    <property type="entry name" value="GPN1"/>
    <property type="match status" value="1"/>
</dbReference>
<dbReference type="GO" id="GO:0005525">
    <property type="term" value="F:GTP binding"/>
    <property type="evidence" value="ECO:0007669"/>
    <property type="project" value="UniProtKB-KW"/>
</dbReference>
<accession>A0A2J7R8A3</accession>
<keyword evidence="6 9" id="KW-0342">GTP-binding</keyword>
<dbReference type="SUPFAM" id="SSF52540">
    <property type="entry name" value="P-loop containing nucleoside triphosphate hydrolases"/>
    <property type="match status" value="1"/>
</dbReference>
<evidence type="ECO:0000256" key="5">
    <source>
        <dbReference type="ARBA" id="ARBA00023054"/>
    </source>
</evidence>
<dbReference type="AlphaFoldDB" id="A0A2J7R8A3"/>
<evidence type="ECO:0000256" key="4">
    <source>
        <dbReference type="ARBA" id="ARBA00022801"/>
    </source>
</evidence>
<dbReference type="STRING" id="105785.A0A2J7R8A3"/>
<evidence type="ECO:0000256" key="9">
    <source>
        <dbReference type="RuleBase" id="RU365059"/>
    </source>
</evidence>
<dbReference type="EMBL" id="NEVH01006723">
    <property type="protein sequence ID" value="PNF37072.1"/>
    <property type="molecule type" value="Genomic_DNA"/>
</dbReference>
<keyword evidence="2 9" id="KW-0963">Cytoplasm</keyword>
<proteinExistence type="inferred from homology"/>
<organism evidence="11 12">
    <name type="scientific">Cryptotermes secundus</name>
    <dbReference type="NCBI Taxonomy" id="105785"/>
    <lineage>
        <taxon>Eukaryota</taxon>
        <taxon>Metazoa</taxon>
        <taxon>Ecdysozoa</taxon>
        <taxon>Arthropoda</taxon>
        <taxon>Hexapoda</taxon>
        <taxon>Insecta</taxon>
        <taxon>Pterygota</taxon>
        <taxon>Neoptera</taxon>
        <taxon>Polyneoptera</taxon>
        <taxon>Dictyoptera</taxon>
        <taxon>Blattodea</taxon>
        <taxon>Blattoidea</taxon>
        <taxon>Termitoidae</taxon>
        <taxon>Kalotermitidae</taxon>
        <taxon>Cryptotermitinae</taxon>
        <taxon>Cryptotermes</taxon>
    </lineage>
</organism>
<evidence type="ECO:0000256" key="10">
    <source>
        <dbReference type="SAM" id="MobiDB-lite"/>
    </source>
</evidence>
<reference evidence="11 12" key="1">
    <citation type="submission" date="2017-12" db="EMBL/GenBank/DDBJ databases">
        <title>Hemimetabolous genomes reveal molecular basis of termite eusociality.</title>
        <authorList>
            <person name="Harrison M.C."/>
            <person name="Jongepier E."/>
            <person name="Robertson H.M."/>
            <person name="Arning N."/>
            <person name="Bitard-Feildel T."/>
            <person name="Chao H."/>
            <person name="Childers C.P."/>
            <person name="Dinh H."/>
            <person name="Doddapaneni H."/>
            <person name="Dugan S."/>
            <person name="Gowin J."/>
            <person name="Greiner C."/>
            <person name="Han Y."/>
            <person name="Hu H."/>
            <person name="Hughes D.S.T."/>
            <person name="Huylmans A.-K."/>
            <person name="Kemena C."/>
            <person name="Kremer L.P.M."/>
            <person name="Lee S.L."/>
            <person name="Lopez-Ezquerra A."/>
            <person name="Mallet L."/>
            <person name="Monroy-Kuhn J.M."/>
            <person name="Moser A."/>
            <person name="Murali S.C."/>
            <person name="Muzny D.M."/>
            <person name="Otani S."/>
            <person name="Piulachs M.-D."/>
            <person name="Poelchau M."/>
            <person name="Qu J."/>
            <person name="Schaub F."/>
            <person name="Wada-Katsumata A."/>
            <person name="Worley K.C."/>
            <person name="Xie Q."/>
            <person name="Ylla G."/>
            <person name="Poulsen M."/>
            <person name="Gibbs R.A."/>
            <person name="Schal C."/>
            <person name="Richards S."/>
            <person name="Belles X."/>
            <person name="Korb J."/>
            <person name="Bornberg-Bauer E."/>
        </authorList>
    </citation>
    <scope>NUCLEOTIDE SEQUENCE [LARGE SCALE GENOMIC DNA]</scope>
    <source>
        <tissue evidence="11">Whole body</tissue>
    </source>
</reference>
<keyword evidence="5" id="KW-0175">Coiled coil</keyword>
<dbReference type="FunCoup" id="A0A2J7R8A3">
    <property type="interactions" value="1569"/>
</dbReference>
<evidence type="ECO:0000256" key="6">
    <source>
        <dbReference type="ARBA" id="ARBA00023134"/>
    </source>
</evidence>
<sequence length="384" mass="43063">MSGSQEMTEEGPAGAVAASNVRRPVCLIVLGMAGSGKTTFVQRLVSHLYGQKHRPYAINLDPACLEVPYPANIDIRDTVNYKEVMKQYGLGPNGAIVTSLNLFATKFNEVISLLEKASSTHEIAVIDTPGQIEVFTWSASGNIVTEALASTFPTVVVYVMDTIRSVNPVTFMSNMLYACSILYKTKLPFIVAMNKVDVVEHSYAVEWMRDFEAFQEALESETSYISNLTRSMSLALDEFYNSLRCVGVSALTGAGVSQFLTLVQDAADEYEKDYRVEWERIKKEKQVEEMRQQEQKMKQVIEGEGKPVSLVTEVPMGQELADVYLKHPANESSEDEEGEENVPHLTEEEIEEQKERDSFYNFLTQQKRAQEKRIAEAAEQTSEK</sequence>
<evidence type="ECO:0000256" key="3">
    <source>
        <dbReference type="ARBA" id="ARBA00022741"/>
    </source>
</evidence>
<feature type="compositionally biased region" description="Basic and acidic residues" evidence="10">
    <location>
        <begin position="341"/>
        <end position="358"/>
    </location>
</feature>
<dbReference type="InParanoid" id="A0A2J7R8A3"/>
<evidence type="ECO:0000256" key="8">
    <source>
        <dbReference type="ARBA" id="ARBA00055682"/>
    </source>
</evidence>
<gene>
    <name evidence="11" type="primary">GPN1_1</name>
    <name evidence="11" type="ORF">B7P43_G08082</name>
</gene>
<evidence type="ECO:0000256" key="1">
    <source>
        <dbReference type="ARBA" id="ARBA00005290"/>
    </source>
</evidence>
<keyword evidence="4 9" id="KW-0378">Hydrolase</keyword>
<feature type="region of interest" description="Disordered" evidence="10">
    <location>
        <begin position="325"/>
        <end position="358"/>
    </location>
</feature>
<evidence type="ECO:0000313" key="11">
    <source>
        <dbReference type="EMBL" id="PNF37073.1"/>
    </source>
</evidence>
<evidence type="ECO:0000256" key="7">
    <source>
        <dbReference type="ARBA" id="ARBA00023242"/>
    </source>
</evidence>
<dbReference type="OrthoDB" id="243313at2759"/>
<dbReference type="GO" id="GO:0005634">
    <property type="term" value="C:nucleus"/>
    <property type="evidence" value="ECO:0007669"/>
    <property type="project" value="UniProtKB-SubCell"/>
</dbReference>
<dbReference type="EC" id="3.6.5.-" evidence="9"/>
<dbReference type="Pfam" id="PF03029">
    <property type="entry name" value="ATP_bind_1"/>
    <property type="match status" value="1"/>
</dbReference>
<dbReference type="Proteomes" id="UP000235965">
    <property type="component" value="Unassembled WGS sequence"/>
</dbReference>
<comment type="function">
    <text evidence="8 9">Small GTPase required for proper nuclear import of RNA polymerase II (RNAPII). May act at an RNAP assembly step prior to nuclear import.</text>
</comment>
<comment type="subcellular location">
    <subcellularLocation>
        <location evidence="9">Cytoplasm</location>
    </subcellularLocation>
    <subcellularLocation>
        <location evidence="9">Nucleus</location>
    </subcellularLocation>
</comment>
<protein>
    <recommendedName>
        <fullName evidence="9">GPN-loop GTPase</fullName>
        <ecNumber evidence="9">3.6.5.-</ecNumber>
    </recommendedName>
</protein>
<keyword evidence="12" id="KW-1185">Reference proteome</keyword>
<dbReference type="PANTHER" id="PTHR21231:SF8">
    <property type="entry name" value="GPN-LOOP GTPASE 1"/>
    <property type="match status" value="1"/>
</dbReference>
<evidence type="ECO:0000256" key="2">
    <source>
        <dbReference type="ARBA" id="ARBA00022490"/>
    </source>
</evidence>
<dbReference type="InterPro" id="IPR027417">
    <property type="entry name" value="P-loop_NTPase"/>
</dbReference>
<comment type="subunit">
    <text evidence="9">Binds to RNA polymerase II.</text>
</comment>
<name>A0A2J7R8A3_9NEOP</name>
<dbReference type="FunFam" id="3.40.50.300:FF:000888">
    <property type="entry name" value="GPN-loop GTPase 1"/>
    <property type="match status" value="1"/>
</dbReference>
<dbReference type="Gene3D" id="3.40.50.300">
    <property type="entry name" value="P-loop containing nucleotide triphosphate hydrolases"/>
    <property type="match status" value="1"/>
</dbReference>
<evidence type="ECO:0000313" key="12">
    <source>
        <dbReference type="Proteomes" id="UP000235965"/>
    </source>
</evidence>
<comment type="caution">
    <text evidence="11">The sequence shown here is derived from an EMBL/GenBank/DDBJ whole genome shotgun (WGS) entry which is preliminary data.</text>
</comment>
<dbReference type="GO" id="GO:0003924">
    <property type="term" value="F:GTPase activity"/>
    <property type="evidence" value="ECO:0007669"/>
    <property type="project" value="InterPro"/>
</dbReference>